<evidence type="ECO:0000313" key="1">
    <source>
        <dbReference type="EMBL" id="JAE20943.1"/>
    </source>
</evidence>
<reference evidence="1" key="1">
    <citation type="submission" date="2014-09" db="EMBL/GenBank/DDBJ databases">
        <authorList>
            <person name="Magalhaes I.L.F."/>
            <person name="Oliveira U."/>
            <person name="Santos F.R."/>
            <person name="Vidigal T.H.D.A."/>
            <person name="Brescovit A.D."/>
            <person name="Santos A.J."/>
        </authorList>
    </citation>
    <scope>NUCLEOTIDE SEQUENCE</scope>
    <source>
        <tissue evidence="1">Shoot tissue taken approximately 20 cm above the soil surface</tissue>
    </source>
</reference>
<protein>
    <submittedName>
        <fullName evidence="1">Uncharacterized protein</fullName>
    </submittedName>
</protein>
<accession>A0A0A9GJT2</accession>
<reference evidence="1" key="2">
    <citation type="journal article" date="2015" name="Data Brief">
        <title>Shoot transcriptome of the giant reed, Arundo donax.</title>
        <authorList>
            <person name="Barrero R.A."/>
            <person name="Guerrero F.D."/>
            <person name="Moolhuijzen P."/>
            <person name="Goolsby J.A."/>
            <person name="Tidwell J."/>
            <person name="Bellgard S.E."/>
            <person name="Bellgard M.I."/>
        </authorList>
    </citation>
    <scope>NUCLEOTIDE SEQUENCE</scope>
    <source>
        <tissue evidence="1">Shoot tissue taken approximately 20 cm above the soil surface</tissue>
    </source>
</reference>
<sequence>MQSRRRLLIPQRTVMVLRLEQPQCGTC</sequence>
<name>A0A0A9GJT2_ARUDO</name>
<dbReference type="AlphaFoldDB" id="A0A0A9GJT2"/>
<dbReference type="EMBL" id="GBRH01176953">
    <property type="protein sequence ID" value="JAE20943.1"/>
    <property type="molecule type" value="Transcribed_RNA"/>
</dbReference>
<organism evidence="1">
    <name type="scientific">Arundo donax</name>
    <name type="common">Giant reed</name>
    <name type="synonym">Donax arundinaceus</name>
    <dbReference type="NCBI Taxonomy" id="35708"/>
    <lineage>
        <taxon>Eukaryota</taxon>
        <taxon>Viridiplantae</taxon>
        <taxon>Streptophyta</taxon>
        <taxon>Embryophyta</taxon>
        <taxon>Tracheophyta</taxon>
        <taxon>Spermatophyta</taxon>
        <taxon>Magnoliopsida</taxon>
        <taxon>Liliopsida</taxon>
        <taxon>Poales</taxon>
        <taxon>Poaceae</taxon>
        <taxon>PACMAD clade</taxon>
        <taxon>Arundinoideae</taxon>
        <taxon>Arundineae</taxon>
        <taxon>Arundo</taxon>
    </lineage>
</organism>
<proteinExistence type="predicted"/>